<protein>
    <submittedName>
        <fullName evidence="1">Uncharacterized protein</fullName>
    </submittedName>
</protein>
<organism evidence="1 2">
    <name type="scientific">Flavobacterium cerinum</name>
    <dbReference type="NCBI Taxonomy" id="2502784"/>
    <lineage>
        <taxon>Bacteria</taxon>
        <taxon>Pseudomonadati</taxon>
        <taxon>Bacteroidota</taxon>
        <taxon>Flavobacteriia</taxon>
        <taxon>Flavobacteriales</taxon>
        <taxon>Flavobacteriaceae</taxon>
        <taxon>Flavobacterium</taxon>
    </lineage>
</organism>
<dbReference type="Proteomes" id="UP001059844">
    <property type="component" value="Chromosome"/>
</dbReference>
<gene>
    <name evidence="1" type="ORF">NOX80_07795</name>
</gene>
<dbReference type="EMBL" id="CP101751">
    <property type="protein sequence ID" value="UUC47091.1"/>
    <property type="molecule type" value="Genomic_DNA"/>
</dbReference>
<keyword evidence="2" id="KW-1185">Reference proteome</keyword>
<accession>A0ABY5J018</accession>
<sequence>MPREDSLMRQISELGFALKRLMERMKGGKAGGGLTLDSDTVNGAMNEELGFDLNRLLAVEREDLIPLLLENPGFSADNLEFFADYLVDLGTGNNNQENLYGKAAVIYEYVDKITATFSMERFNKLQKIR</sequence>
<name>A0ABY5J018_9FLAO</name>
<proteinExistence type="predicted"/>
<dbReference type="RefSeq" id="WP_256552726.1">
    <property type="nucleotide sequence ID" value="NZ_CP101751.1"/>
</dbReference>
<evidence type="ECO:0000313" key="2">
    <source>
        <dbReference type="Proteomes" id="UP001059844"/>
    </source>
</evidence>
<evidence type="ECO:0000313" key="1">
    <source>
        <dbReference type="EMBL" id="UUC47091.1"/>
    </source>
</evidence>
<reference evidence="1" key="1">
    <citation type="submission" date="2022-07" db="EMBL/GenBank/DDBJ databases">
        <title>Isolation, identification, and degradation of a PFOSA degrading strain from sewage treatment plant.</title>
        <authorList>
            <person name="Zhang L."/>
            <person name="Huo Y."/>
        </authorList>
    </citation>
    <scope>NUCLEOTIDE SEQUENCE</scope>
    <source>
        <strain evidence="1">C1</strain>
    </source>
</reference>